<accession>A0A1Y2JWE7</accession>
<gene>
    <name evidence="5" type="ORF">BSZ19_09250</name>
</gene>
<evidence type="ECO:0000313" key="5">
    <source>
        <dbReference type="EMBL" id="OSJ35223.1"/>
    </source>
</evidence>
<dbReference type="CDD" id="cd14748">
    <property type="entry name" value="PBP2_UgpB"/>
    <property type="match status" value="1"/>
</dbReference>
<reference evidence="5 6" key="1">
    <citation type="submission" date="2017-03" db="EMBL/GenBank/DDBJ databases">
        <title>Whole genome sequences of fourteen strains of Bradyrhizobium canariense and one strain of Bradyrhizobium japonicum isolated from Lupinus (Papilionoideae: Genisteae) species in Algeria.</title>
        <authorList>
            <person name="Crovadore J."/>
            <person name="Chekireb D."/>
            <person name="Brachmann A."/>
            <person name="Chablais R."/>
            <person name="Cochard B."/>
            <person name="Lefort F."/>
        </authorList>
    </citation>
    <scope>NUCLEOTIDE SEQUENCE [LARGE SCALE GENOMIC DNA]</scope>
    <source>
        <strain evidence="5 6">UBMA197</strain>
    </source>
</reference>
<evidence type="ECO:0000256" key="4">
    <source>
        <dbReference type="SAM" id="SignalP"/>
    </source>
</evidence>
<name>A0A1Y2JWE7_BRAJP</name>
<comment type="subcellular location">
    <subcellularLocation>
        <location evidence="1">Periplasm</location>
    </subcellularLocation>
</comment>
<evidence type="ECO:0008006" key="7">
    <source>
        <dbReference type="Google" id="ProtNLM"/>
    </source>
</evidence>
<dbReference type="Pfam" id="PF13416">
    <property type="entry name" value="SBP_bac_8"/>
    <property type="match status" value="1"/>
</dbReference>
<dbReference type="InterPro" id="IPR006059">
    <property type="entry name" value="SBP"/>
</dbReference>
<organism evidence="5 6">
    <name type="scientific">Bradyrhizobium japonicum</name>
    <dbReference type="NCBI Taxonomy" id="375"/>
    <lineage>
        <taxon>Bacteria</taxon>
        <taxon>Pseudomonadati</taxon>
        <taxon>Pseudomonadota</taxon>
        <taxon>Alphaproteobacteria</taxon>
        <taxon>Hyphomicrobiales</taxon>
        <taxon>Nitrobacteraceae</taxon>
        <taxon>Bradyrhizobium</taxon>
    </lineage>
</organism>
<dbReference type="EMBL" id="NAFL01000221">
    <property type="protein sequence ID" value="OSJ35223.1"/>
    <property type="molecule type" value="Genomic_DNA"/>
</dbReference>
<dbReference type="SUPFAM" id="SSF53850">
    <property type="entry name" value="Periplasmic binding protein-like II"/>
    <property type="match status" value="1"/>
</dbReference>
<evidence type="ECO:0000256" key="1">
    <source>
        <dbReference type="ARBA" id="ARBA00004418"/>
    </source>
</evidence>
<dbReference type="Gene3D" id="3.40.190.10">
    <property type="entry name" value="Periplasmic binding protein-like II"/>
    <property type="match status" value="2"/>
</dbReference>
<feature type="chain" id="PRO_5012372795" description="ABC transporter substrate-binding protein" evidence="4">
    <location>
        <begin position="23"/>
        <end position="419"/>
    </location>
</feature>
<dbReference type="RefSeq" id="WP_085399349.1">
    <property type="nucleotide sequence ID" value="NZ_NAFL01000221.1"/>
</dbReference>
<dbReference type="InterPro" id="IPR050490">
    <property type="entry name" value="Bact_solute-bd_prot1"/>
</dbReference>
<dbReference type="GO" id="GO:0042597">
    <property type="term" value="C:periplasmic space"/>
    <property type="evidence" value="ECO:0007669"/>
    <property type="project" value="UniProtKB-SubCell"/>
</dbReference>
<dbReference type="PANTHER" id="PTHR43649">
    <property type="entry name" value="ARABINOSE-BINDING PROTEIN-RELATED"/>
    <property type="match status" value="1"/>
</dbReference>
<dbReference type="AlphaFoldDB" id="A0A1Y2JWE7"/>
<dbReference type="Proteomes" id="UP000193335">
    <property type="component" value="Unassembled WGS sequence"/>
</dbReference>
<feature type="signal peptide" evidence="4">
    <location>
        <begin position="1"/>
        <end position="22"/>
    </location>
</feature>
<dbReference type="PANTHER" id="PTHR43649:SF12">
    <property type="entry name" value="DIACETYLCHITOBIOSE BINDING PROTEIN DASA"/>
    <property type="match status" value="1"/>
</dbReference>
<comment type="similarity">
    <text evidence="2">Belongs to the bacterial solute-binding protein 1 family.</text>
</comment>
<keyword evidence="3" id="KW-0574">Periplasm</keyword>
<evidence type="ECO:0000313" key="6">
    <source>
        <dbReference type="Proteomes" id="UP000193335"/>
    </source>
</evidence>
<proteinExistence type="inferred from homology"/>
<evidence type="ECO:0000256" key="2">
    <source>
        <dbReference type="ARBA" id="ARBA00008520"/>
    </source>
</evidence>
<comment type="caution">
    <text evidence="5">The sequence shown here is derived from an EMBL/GenBank/DDBJ whole genome shotgun (WGS) entry which is preliminary data.</text>
</comment>
<sequence>MNKILRGFAAVCFSLAVSSASARPITLNVLVQASAGPYRAIAEAFEKDNPDIRIDIGTPIQTYEEILQRTLRGIMIGDAPDVAFQGFNLMRQAAEAKAMIDLTVFAADPTLAAEGYDHGLSPLCTVKGQLMGLPFAMSVPVLFFNADLVKRAGGDPDAFPNNWDGIIALAERIRSLGPGVQGINFRYSHSGNWSFQALVTSAGGKIMGEDDRTIAFNGSAGLGALGLFKNFVDKGGMVDLSPDQARQAFLAGAVGIMSDSSAFLETVSKGAQGKFTLRTAGYPLARDIGRLPPGGNCATIATNKPNRQKAAWEFVKYAVGPKAQAILAQQTGYLPVNRTAAEKLEEAQQDPALKTNMAVIRRQLSHLTQWYGFPPPNSGKITDAIQSRIQSVVSTKARPEEAMRAMVSDVQTLLGARPQ</sequence>
<keyword evidence="4" id="KW-0732">Signal</keyword>
<evidence type="ECO:0000256" key="3">
    <source>
        <dbReference type="ARBA" id="ARBA00022764"/>
    </source>
</evidence>
<protein>
    <recommendedName>
        <fullName evidence="7">ABC transporter substrate-binding protein</fullName>
    </recommendedName>
</protein>